<dbReference type="SUPFAM" id="SSF51556">
    <property type="entry name" value="Metallo-dependent hydrolases"/>
    <property type="match status" value="1"/>
</dbReference>
<evidence type="ECO:0000313" key="3">
    <source>
        <dbReference type="Proteomes" id="UP000051658"/>
    </source>
</evidence>
<feature type="binding site" evidence="1">
    <location>
        <position position="8"/>
    </location>
    <ligand>
        <name>a divalent metal cation</name>
        <dbReference type="ChEBI" id="CHEBI:60240"/>
        <label>1</label>
    </ligand>
</feature>
<dbReference type="Proteomes" id="UP000051658">
    <property type="component" value="Unassembled WGS sequence"/>
</dbReference>
<feature type="binding site" evidence="1">
    <location>
        <position position="137"/>
    </location>
    <ligand>
        <name>a divalent metal cation</name>
        <dbReference type="ChEBI" id="CHEBI:60240"/>
        <label>2</label>
    </ligand>
</feature>
<comment type="caution">
    <text evidence="2">The sequence shown here is derived from an EMBL/GenBank/DDBJ whole genome shotgun (WGS) entry which is preliminary data.</text>
</comment>
<feature type="binding site" evidence="1">
    <location>
        <position position="115"/>
    </location>
    <ligand>
        <name>a divalent metal cation</name>
        <dbReference type="ChEBI" id="CHEBI:60240"/>
        <label>2</label>
    </ligand>
</feature>
<dbReference type="GeneID" id="89590037"/>
<accession>A0A0R2I4Q6</accession>
<reference evidence="2 3" key="1">
    <citation type="journal article" date="2015" name="Genome Announc.">
        <title>Expanding the biotechnology potential of lactobacilli through comparative genomics of 213 strains and associated genera.</title>
        <authorList>
            <person name="Sun Z."/>
            <person name="Harris H.M."/>
            <person name="McCann A."/>
            <person name="Guo C."/>
            <person name="Argimon S."/>
            <person name="Zhang W."/>
            <person name="Yang X."/>
            <person name="Jeffery I.B."/>
            <person name="Cooney J.C."/>
            <person name="Kagawa T.F."/>
            <person name="Liu W."/>
            <person name="Song Y."/>
            <person name="Salvetti E."/>
            <person name="Wrobel A."/>
            <person name="Rasinkangas P."/>
            <person name="Parkhill J."/>
            <person name="Rea M.C."/>
            <person name="O'Sullivan O."/>
            <person name="Ritari J."/>
            <person name="Douillard F.P."/>
            <person name="Paul Ross R."/>
            <person name="Yang R."/>
            <person name="Briner A.E."/>
            <person name="Felis G.E."/>
            <person name="de Vos W.M."/>
            <person name="Barrangou R."/>
            <person name="Klaenhammer T.R."/>
            <person name="Caufield P.W."/>
            <person name="Cui Y."/>
            <person name="Zhang H."/>
            <person name="O'Toole P.W."/>
        </authorList>
    </citation>
    <scope>NUCLEOTIDE SEQUENCE [LARGE SCALE GENOMIC DNA]</scope>
    <source>
        <strain evidence="2 3">DSM 20623</strain>
    </source>
</reference>
<dbReference type="PATRIC" id="fig|1449336.4.peg.983"/>
<dbReference type="InterPro" id="IPR032466">
    <property type="entry name" value="Metal_Hydrolase"/>
</dbReference>
<keyword evidence="3" id="KW-1185">Reference proteome</keyword>
<sequence length="244" mass="28197">MLSDAHFHIKQTDFYSLLKDESIFGILNCDSKAEFDQHQKRLCKDSKVILSAGIHPWKAGENDWKEMETCFQQVAVIGEIGLDSIWCEVDMDVQMTIFKHQLAYGVTHKKPVILHTKGMEKEIAEIIKEYPNRYLVHWYSSMDHLDAYIEQDCYFSIGPSFATDAAVKQVVEKVPLNRLLVESDGIEAMNWAVERDIQVGNYVEMLTNTFNYLAKKKNIKIETAIDCVKENLEFFIWTGNENES</sequence>
<feature type="binding site" evidence="1">
    <location>
        <position position="184"/>
    </location>
    <ligand>
        <name>a divalent metal cation</name>
        <dbReference type="ChEBI" id="CHEBI:60240"/>
        <label>1</label>
    </ligand>
</feature>
<dbReference type="EMBL" id="JQBS01000024">
    <property type="protein sequence ID" value="KRN56714.1"/>
    <property type="molecule type" value="Genomic_DNA"/>
</dbReference>
<dbReference type="PANTHER" id="PTHR46124">
    <property type="entry name" value="D-AMINOACYL-TRNA DEACYLASE"/>
    <property type="match status" value="1"/>
</dbReference>
<keyword evidence="1" id="KW-0479">Metal-binding</keyword>
<evidence type="ECO:0000256" key="1">
    <source>
        <dbReference type="PIRSR" id="PIRSR005902-1"/>
    </source>
</evidence>
<feature type="binding site" evidence="1">
    <location>
        <position position="6"/>
    </location>
    <ligand>
        <name>a divalent metal cation</name>
        <dbReference type="ChEBI" id="CHEBI:60240"/>
        <label>1</label>
    </ligand>
</feature>
<dbReference type="AlphaFoldDB" id="A0A0R2I4Q6"/>
<dbReference type="eggNOG" id="COG0084">
    <property type="taxonomic scope" value="Bacteria"/>
</dbReference>
<dbReference type="GO" id="GO:0016788">
    <property type="term" value="F:hydrolase activity, acting on ester bonds"/>
    <property type="evidence" value="ECO:0007669"/>
    <property type="project" value="InterPro"/>
</dbReference>
<dbReference type="GO" id="GO:0046872">
    <property type="term" value="F:metal ion binding"/>
    <property type="evidence" value="ECO:0007669"/>
    <property type="project" value="UniProtKB-KW"/>
</dbReference>
<evidence type="ECO:0000313" key="2">
    <source>
        <dbReference type="EMBL" id="KRN56714.1"/>
    </source>
</evidence>
<name>A0A0R2I4Q6_CARDV</name>
<feature type="binding site" evidence="1">
    <location>
        <position position="79"/>
    </location>
    <ligand>
        <name>a divalent metal cation</name>
        <dbReference type="ChEBI" id="CHEBI:60240"/>
        <label>1</label>
    </ligand>
</feature>
<gene>
    <name evidence="2" type="ORF">IV74_GL000962</name>
</gene>
<proteinExistence type="predicted"/>
<dbReference type="InterPro" id="IPR001130">
    <property type="entry name" value="TatD-like"/>
</dbReference>
<protein>
    <submittedName>
        <fullName evidence="2">Mg-dependent DNase TatD</fullName>
    </submittedName>
</protein>
<dbReference type="Gene3D" id="3.20.20.140">
    <property type="entry name" value="Metal-dependent hydrolases"/>
    <property type="match status" value="1"/>
</dbReference>
<dbReference type="PIRSF" id="PIRSF005902">
    <property type="entry name" value="DNase_TatD"/>
    <property type="match status" value="1"/>
</dbReference>
<organism evidence="2 3">
    <name type="scientific">Carnobacterium divergens DSM 20623</name>
    <dbReference type="NCBI Taxonomy" id="1449336"/>
    <lineage>
        <taxon>Bacteria</taxon>
        <taxon>Bacillati</taxon>
        <taxon>Bacillota</taxon>
        <taxon>Bacilli</taxon>
        <taxon>Lactobacillales</taxon>
        <taxon>Carnobacteriaceae</taxon>
        <taxon>Carnobacterium</taxon>
    </lineage>
</organism>
<dbReference type="Pfam" id="PF01026">
    <property type="entry name" value="TatD_DNase"/>
    <property type="match status" value="1"/>
</dbReference>
<dbReference type="PANTHER" id="PTHR46124:SF2">
    <property type="entry name" value="D-AMINOACYL-TRNA DEACYLASE"/>
    <property type="match status" value="1"/>
</dbReference>
<dbReference type="RefSeq" id="WP_034572868.1">
    <property type="nucleotide sequence ID" value="NZ_JQBS01000024.1"/>
</dbReference>